<reference evidence="5 6" key="1">
    <citation type="submission" date="2017-02" db="EMBL/GenBank/DDBJ databases">
        <authorList>
            <person name="Peterson S.W."/>
        </authorList>
    </citation>
    <scope>NUCLEOTIDE SEQUENCE [LARGE SCALE GENOMIC DNA]</scope>
    <source>
        <strain evidence="5 6">M1</strain>
    </source>
</reference>
<dbReference type="PANTHER" id="PTHR33376">
    <property type="match status" value="1"/>
</dbReference>
<dbReference type="GO" id="GO:0055085">
    <property type="term" value="P:transmembrane transport"/>
    <property type="evidence" value="ECO:0007669"/>
    <property type="project" value="InterPro"/>
</dbReference>
<dbReference type="Proteomes" id="UP000190285">
    <property type="component" value="Unassembled WGS sequence"/>
</dbReference>
<evidence type="ECO:0000256" key="3">
    <source>
        <dbReference type="ARBA" id="ARBA00022729"/>
    </source>
</evidence>
<dbReference type="NCBIfam" id="NF037995">
    <property type="entry name" value="TRAP_S1"/>
    <property type="match status" value="1"/>
</dbReference>
<dbReference type="InterPro" id="IPR004682">
    <property type="entry name" value="TRAP_DctP"/>
</dbReference>
<organism evidence="5 6">
    <name type="scientific">Maledivibacter halophilus</name>
    <dbReference type="NCBI Taxonomy" id="36842"/>
    <lineage>
        <taxon>Bacteria</taxon>
        <taxon>Bacillati</taxon>
        <taxon>Bacillota</taxon>
        <taxon>Clostridia</taxon>
        <taxon>Peptostreptococcales</taxon>
        <taxon>Caminicellaceae</taxon>
        <taxon>Maledivibacter</taxon>
    </lineage>
</organism>
<protein>
    <submittedName>
        <fullName evidence="5">Tripartite ATP-independent transporter solute receptor, DctP family</fullName>
    </submittedName>
</protein>
<gene>
    <name evidence="5" type="ORF">SAMN02194393_02049</name>
</gene>
<proteinExistence type="inferred from homology"/>
<dbReference type="RefSeq" id="WP_170917354.1">
    <property type="nucleotide sequence ID" value="NZ_FUZT01000004.1"/>
</dbReference>
<dbReference type="InterPro" id="IPR018389">
    <property type="entry name" value="DctP_fam"/>
</dbReference>
<dbReference type="NCBIfam" id="TIGR00787">
    <property type="entry name" value="dctP"/>
    <property type="match status" value="1"/>
</dbReference>
<dbReference type="PANTHER" id="PTHR33376:SF7">
    <property type="entry name" value="C4-DICARBOXYLATE-BINDING PROTEIN DCTB"/>
    <property type="match status" value="1"/>
</dbReference>
<keyword evidence="2" id="KW-0813">Transport</keyword>
<dbReference type="SUPFAM" id="SSF53850">
    <property type="entry name" value="Periplasmic binding protein-like II"/>
    <property type="match status" value="1"/>
</dbReference>
<dbReference type="Gene3D" id="3.40.190.170">
    <property type="entry name" value="Bacterial extracellular solute-binding protein, family 7"/>
    <property type="match status" value="1"/>
</dbReference>
<evidence type="ECO:0000313" key="5">
    <source>
        <dbReference type="EMBL" id="SKC65870.1"/>
    </source>
</evidence>
<dbReference type="AlphaFoldDB" id="A0A1T5KQD8"/>
<name>A0A1T5KQD8_9FIRM</name>
<dbReference type="InterPro" id="IPR038404">
    <property type="entry name" value="TRAP_DctP_sf"/>
</dbReference>
<feature type="signal peptide" evidence="4">
    <location>
        <begin position="1"/>
        <end position="27"/>
    </location>
</feature>
<dbReference type="GO" id="GO:0030288">
    <property type="term" value="C:outer membrane-bounded periplasmic space"/>
    <property type="evidence" value="ECO:0007669"/>
    <property type="project" value="InterPro"/>
</dbReference>
<keyword evidence="5" id="KW-0675">Receptor</keyword>
<dbReference type="PROSITE" id="PS51257">
    <property type="entry name" value="PROKAR_LIPOPROTEIN"/>
    <property type="match status" value="1"/>
</dbReference>
<sequence length="335" mass="37004">MNRRKIVSLLLASVVVLSVILTGCQGSGDTNSEKVVKLQLSHQVSPKHSINETAMKFAELVKEKSEGTMEIEIFPSGSLGTERENLEALGNGSLDMAVIAVEFYPALVEEAGVFVLPYMYDNYEHQTAVLKGEAGKMLSDMILDKTGARVLSYYPLAFRQVVTTDKPIHTVEDIKGLKIRVPESPTYVNTFTLLGAAPTPVAWGETYTALETNVVSGMENTPESMYSASMHEVVKYINITDHISAPTTFSISDQVFEDLTEEQKTIISEAAQEATDFGLELTIANDTKFREELAKNIEVIETDKESMRNAINYDAFNVMKLESAKKLKELIDAAR</sequence>
<feature type="chain" id="PRO_5038531358" evidence="4">
    <location>
        <begin position="28"/>
        <end position="335"/>
    </location>
</feature>
<dbReference type="PIRSF" id="PIRSF006470">
    <property type="entry name" value="DctB"/>
    <property type="match status" value="1"/>
</dbReference>
<dbReference type="EMBL" id="FUZT01000004">
    <property type="protein sequence ID" value="SKC65870.1"/>
    <property type="molecule type" value="Genomic_DNA"/>
</dbReference>
<dbReference type="CDD" id="cd13603">
    <property type="entry name" value="PBP2_TRAP_Siap_TeaA_like"/>
    <property type="match status" value="1"/>
</dbReference>
<evidence type="ECO:0000313" key="6">
    <source>
        <dbReference type="Proteomes" id="UP000190285"/>
    </source>
</evidence>
<keyword evidence="3 4" id="KW-0732">Signal</keyword>
<accession>A0A1T5KQD8</accession>
<dbReference type="Pfam" id="PF03480">
    <property type="entry name" value="DctP"/>
    <property type="match status" value="1"/>
</dbReference>
<dbReference type="STRING" id="36842.SAMN02194393_02049"/>
<evidence type="ECO:0000256" key="4">
    <source>
        <dbReference type="SAM" id="SignalP"/>
    </source>
</evidence>
<keyword evidence="6" id="KW-1185">Reference proteome</keyword>
<evidence type="ECO:0000256" key="2">
    <source>
        <dbReference type="ARBA" id="ARBA00022448"/>
    </source>
</evidence>
<evidence type="ECO:0000256" key="1">
    <source>
        <dbReference type="ARBA" id="ARBA00009023"/>
    </source>
</evidence>
<comment type="similarity">
    <text evidence="1">Belongs to the bacterial solute-binding protein 7 family.</text>
</comment>